<name>A0A9W9QXN4_PENBR</name>
<reference evidence="2" key="1">
    <citation type="submission" date="2022-12" db="EMBL/GenBank/DDBJ databases">
        <authorList>
            <person name="Petersen C."/>
        </authorList>
    </citation>
    <scope>NUCLEOTIDE SEQUENCE</scope>
    <source>
        <strain evidence="2">IBT 35675</strain>
    </source>
</reference>
<accession>A0A9W9QXN4</accession>
<dbReference type="Proteomes" id="UP001148299">
    <property type="component" value="Unassembled WGS sequence"/>
</dbReference>
<evidence type="ECO:0000313" key="3">
    <source>
        <dbReference type="Proteomes" id="UP001148299"/>
    </source>
</evidence>
<feature type="transmembrane region" description="Helical" evidence="1">
    <location>
        <begin position="31"/>
        <end position="50"/>
    </location>
</feature>
<dbReference type="EMBL" id="JAPZBR010000006">
    <property type="protein sequence ID" value="KAJ5349972.1"/>
    <property type="molecule type" value="Genomic_DNA"/>
</dbReference>
<comment type="caution">
    <text evidence="2">The sequence shown here is derived from an EMBL/GenBank/DDBJ whole genome shotgun (WGS) entry which is preliminary data.</text>
</comment>
<evidence type="ECO:0000256" key="1">
    <source>
        <dbReference type="SAM" id="Phobius"/>
    </source>
</evidence>
<keyword evidence="3" id="KW-1185">Reference proteome</keyword>
<proteinExistence type="predicted"/>
<sequence>MHVSKWILLRVLTEEKRYITVSFSFARHSWVFDWIGLSLTLVFLFFPFAFLLWENPSLEGLKFGRCVFQFLMFLAFCDLFFDDIFEPVKFRHGNVPAEVQ</sequence>
<keyword evidence="1" id="KW-0472">Membrane</keyword>
<keyword evidence="1" id="KW-1133">Transmembrane helix</keyword>
<reference evidence="2" key="2">
    <citation type="journal article" date="2023" name="IMA Fungus">
        <title>Comparative genomic study of the Penicillium genus elucidates a diverse pangenome and 15 lateral gene transfer events.</title>
        <authorList>
            <person name="Petersen C."/>
            <person name="Sorensen T."/>
            <person name="Nielsen M.R."/>
            <person name="Sondergaard T.E."/>
            <person name="Sorensen J.L."/>
            <person name="Fitzpatrick D.A."/>
            <person name="Frisvad J.C."/>
            <person name="Nielsen K.L."/>
        </authorList>
    </citation>
    <scope>NUCLEOTIDE SEQUENCE</scope>
    <source>
        <strain evidence="2">IBT 35675</strain>
    </source>
</reference>
<keyword evidence="1" id="KW-0812">Transmembrane</keyword>
<evidence type="ECO:0000313" key="2">
    <source>
        <dbReference type="EMBL" id="KAJ5349972.1"/>
    </source>
</evidence>
<protein>
    <submittedName>
        <fullName evidence="2">Uncharacterized protein</fullName>
    </submittedName>
</protein>
<dbReference type="AlphaFoldDB" id="A0A9W9QXN4"/>
<organism evidence="2 3">
    <name type="scientific">Penicillium brevicompactum</name>
    <dbReference type="NCBI Taxonomy" id="5074"/>
    <lineage>
        <taxon>Eukaryota</taxon>
        <taxon>Fungi</taxon>
        <taxon>Dikarya</taxon>
        <taxon>Ascomycota</taxon>
        <taxon>Pezizomycotina</taxon>
        <taxon>Eurotiomycetes</taxon>
        <taxon>Eurotiomycetidae</taxon>
        <taxon>Eurotiales</taxon>
        <taxon>Aspergillaceae</taxon>
        <taxon>Penicillium</taxon>
    </lineage>
</organism>
<gene>
    <name evidence="2" type="ORF">N7541_007699</name>
</gene>
<feature type="transmembrane region" description="Helical" evidence="1">
    <location>
        <begin position="62"/>
        <end position="81"/>
    </location>
</feature>